<keyword evidence="1" id="KW-0813">Transport</keyword>
<sequence length="259" mass="27879">MATMTANHPSPGTIRFDRVEKTYQTTDGGYTTAVADVSLTVEPGELLTVVGPSGCGKTTLIRLVAGLEAPTAGRVQVDGTDVPGPAPERPVVFQEPRLFPWLTARENVAFGLRETDHTEAEIRQRAAEQLKSVGLGDAGGAYPTELSGGMKQRVGLARALAVQPPVLLMDEPFGSVDAHTSRDLQDDLLSVWGRTGRTVLFVTHDIGEAVYLGDRVVVMGTDPGHIRETVTVDVARPRDRTDPALADYRERILELIDGN</sequence>
<dbReference type="Proteomes" id="UP000185608">
    <property type="component" value="Chromosome"/>
</dbReference>
<evidence type="ECO:0000313" key="6">
    <source>
        <dbReference type="Proteomes" id="UP000185608"/>
    </source>
</evidence>
<proteinExistence type="predicted"/>
<reference evidence="5 6" key="1">
    <citation type="submission" date="2016-06" db="EMBL/GenBank/DDBJ databases">
        <title>Discovery of anaerobic lithoheterotrophic haloarchaeon capable of sulfur respiration by hydrogen and formate.</title>
        <authorList>
            <person name="Sorokin D.Y."/>
            <person name="Kublanov I.V."/>
            <person name="Roman P."/>
            <person name="Sinninghe Damste J.S."/>
            <person name="Golyshin P.N."/>
            <person name="Rojo D."/>
            <person name="Ciordia S."/>
            <person name="Mena Md.C."/>
            <person name="Ferrer M."/>
            <person name="Smedile F."/>
            <person name="Messina E."/>
            <person name="La Cono V."/>
            <person name="Yakimov M.M."/>
        </authorList>
    </citation>
    <scope>NUCLEOTIDE SEQUENCE [LARGE SCALE GENOMIC DNA]</scope>
    <source>
        <strain evidence="5 6">HTSR1</strain>
    </source>
</reference>
<dbReference type="InterPro" id="IPR003593">
    <property type="entry name" value="AAA+_ATPase"/>
</dbReference>
<keyword evidence="3" id="KW-0067">ATP-binding</keyword>
<keyword evidence="2" id="KW-0547">Nucleotide-binding</keyword>
<dbReference type="GO" id="GO:0005524">
    <property type="term" value="F:ATP binding"/>
    <property type="evidence" value="ECO:0007669"/>
    <property type="project" value="UniProtKB-KW"/>
</dbReference>
<dbReference type="Gene3D" id="3.40.50.300">
    <property type="entry name" value="P-loop containing nucleotide triphosphate hydrolases"/>
    <property type="match status" value="1"/>
</dbReference>
<evidence type="ECO:0000313" key="5">
    <source>
        <dbReference type="EMBL" id="AOW81018.1"/>
    </source>
</evidence>
<evidence type="ECO:0000256" key="1">
    <source>
        <dbReference type="ARBA" id="ARBA00022448"/>
    </source>
</evidence>
<dbReference type="STRING" id="1873524.HSR6_1922"/>
<dbReference type="KEGG" id="halh:HTSR_1853"/>
<evidence type="ECO:0000256" key="3">
    <source>
        <dbReference type="ARBA" id="ARBA00022840"/>
    </source>
</evidence>
<dbReference type="PROSITE" id="PS50893">
    <property type="entry name" value="ABC_TRANSPORTER_2"/>
    <property type="match status" value="1"/>
</dbReference>
<protein>
    <submittedName>
        <fullName evidence="5">ABC-type nitrate/sulfonate/bicarbonate transport system, ATPase component</fullName>
    </submittedName>
</protein>
<dbReference type="SUPFAM" id="SSF52540">
    <property type="entry name" value="P-loop containing nucleoside triphosphate hydrolases"/>
    <property type="match status" value="1"/>
</dbReference>
<organism evidence="5 6">
    <name type="scientific">Halodesulfurarchaeum formicicum</name>
    <dbReference type="NCBI Taxonomy" id="1873524"/>
    <lineage>
        <taxon>Archaea</taxon>
        <taxon>Methanobacteriati</taxon>
        <taxon>Methanobacteriota</taxon>
        <taxon>Stenosarchaea group</taxon>
        <taxon>Halobacteria</taxon>
        <taxon>Halobacteriales</taxon>
        <taxon>Halobacteriaceae</taxon>
        <taxon>Halodesulfurarchaeum</taxon>
    </lineage>
</organism>
<accession>A0A1D8S6R0</accession>
<dbReference type="GO" id="GO:0016887">
    <property type="term" value="F:ATP hydrolysis activity"/>
    <property type="evidence" value="ECO:0007669"/>
    <property type="project" value="InterPro"/>
</dbReference>
<dbReference type="InterPro" id="IPR017871">
    <property type="entry name" value="ABC_transporter-like_CS"/>
</dbReference>
<dbReference type="PANTHER" id="PTHR42788:SF13">
    <property type="entry name" value="ALIPHATIC SULFONATES IMPORT ATP-BINDING PROTEIN SSUB"/>
    <property type="match status" value="1"/>
</dbReference>
<dbReference type="AlphaFoldDB" id="A0A1D8S6R0"/>
<gene>
    <name evidence="5" type="ORF">HTSR_1853</name>
</gene>
<dbReference type="PROSITE" id="PS00211">
    <property type="entry name" value="ABC_TRANSPORTER_1"/>
    <property type="match status" value="1"/>
</dbReference>
<dbReference type="InterPro" id="IPR003439">
    <property type="entry name" value="ABC_transporter-like_ATP-bd"/>
</dbReference>
<name>A0A1D8S6R0_9EURY</name>
<evidence type="ECO:0000256" key="2">
    <source>
        <dbReference type="ARBA" id="ARBA00022741"/>
    </source>
</evidence>
<dbReference type="InterPro" id="IPR027417">
    <property type="entry name" value="P-loop_NTPase"/>
</dbReference>
<dbReference type="PANTHER" id="PTHR42788">
    <property type="entry name" value="TAURINE IMPORT ATP-BINDING PROTEIN-RELATED"/>
    <property type="match status" value="1"/>
</dbReference>
<dbReference type="InterPro" id="IPR050166">
    <property type="entry name" value="ABC_transporter_ATP-bind"/>
</dbReference>
<evidence type="ECO:0000259" key="4">
    <source>
        <dbReference type="PROSITE" id="PS50893"/>
    </source>
</evidence>
<dbReference type="CDD" id="cd03293">
    <property type="entry name" value="ABC_NrtD_SsuB_transporters"/>
    <property type="match status" value="1"/>
</dbReference>
<dbReference type="Pfam" id="PF00005">
    <property type="entry name" value="ABC_tran"/>
    <property type="match status" value="1"/>
</dbReference>
<dbReference type="SMART" id="SM00382">
    <property type="entry name" value="AAA"/>
    <property type="match status" value="1"/>
</dbReference>
<dbReference type="EMBL" id="CP016070">
    <property type="protein sequence ID" value="AOW81018.1"/>
    <property type="molecule type" value="Genomic_DNA"/>
</dbReference>
<feature type="domain" description="ABC transporter" evidence="4">
    <location>
        <begin position="14"/>
        <end position="248"/>
    </location>
</feature>